<evidence type="ECO:0000313" key="2">
    <source>
        <dbReference type="Proteomes" id="UP000031668"/>
    </source>
</evidence>
<dbReference type="AlphaFoldDB" id="A0A0C2IWW1"/>
<name>A0A0C2IWW1_THEKT</name>
<organism evidence="1 2">
    <name type="scientific">Thelohanellus kitauei</name>
    <name type="common">Myxosporean</name>
    <dbReference type="NCBI Taxonomy" id="669202"/>
    <lineage>
        <taxon>Eukaryota</taxon>
        <taxon>Metazoa</taxon>
        <taxon>Cnidaria</taxon>
        <taxon>Myxozoa</taxon>
        <taxon>Myxosporea</taxon>
        <taxon>Bivalvulida</taxon>
        <taxon>Platysporina</taxon>
        <taxon>Myxobolidae</taxon>
        <taxon>Thelohanellus</taxon>
    </lineage>
</organism>
<sequence>MDIQKNYLYQPAVDKFIPGALTVYTWVPTTWKSGFSLASHDIANTLYGQFRTLLKENLPSYNFLNELKQLNEVYESSLTKGSIPYSNFVHDLKKIICSKSY</sequence>
<reference evidence="1 2" key="1">
    <citation type="journal article" date="2014" name="Genome Biol. Evol.">
        <title>The genome of the myxosporean Thelohanellus kitauei shows adaptations to nutrient acquisition within its fish host.</title>
        <authorList>
            <person name="Yang Y."/>
            <person name="Xiong J."/>
            <person name="Zhou Z."/>
            <person name="Huo F."/>
            <person name="Miao W."/>
            <person name="Ran C."/>
            <person name="Liu Y."/>
            <person name="Zhang J."/>
            <person name="Feng J."/>
            <person name="Wang M."/>
            <person name="Wang M."/>
            <person name="Wang L."/>
            <person name="Yao B."/>
        </authorList>
    </citation>
    <scope>NUCLEOTIDE SEQUENCE [LARGE SCALE GENOMIC DNA]</scope>
    <source>
        <strain evidence="1">Wuqing</strain>
    </source>
</reference>
<gene>
    <name evidence="1" type="ORF">RF11_12771</name>
</gene>
<evidence type="ECO:0000313" key="1">
    <source>
        <dbReference type="EMBL" id="KII61357.1"/>
    </source>
</evidence>
<accession>A0A0C2IWW1</accession>
<keyword evidence="2" id="KW-1185">Reference proteome</keyword>
<protein>
    <submittedName>
        <fullName evidence="1">Uncharacterized protein</fullName>
    </submittedName>
</protein>
<proteinExistence type="predicted"/>
<dbReference type="EMBL" id="JWZT01005339">
    <property type="protein sequence ID" value="KII61357.1"/>
    <property type="molecule type" value="Genomic_DNA"/>
</dbReference>
<comment type="caution">
    <text evidence="1">The sequence shown here is derived from an EMBL/GenBank/DDBJ whole genome shotgun (WGS) entry which is preliminary data.</text>
</comment>
<dbReference type="Proteomes" id="UP000031668">
    <property type="component" value="Unassembled WGS sequence"/>
</dbReference>